<dbReference type="GO" id="GO:0000166">
    <property type="term" value="F:nucleotide binding"/>
    <property type="evidence" value="ECO:0007669"/>
    <property type="project" value="UniProtKB-KW"/>
</dbReference>
<evidence type="ECO:0000313" key="6">
    <source>
        <dbReference type="EMBL" id="NBH60225.1"/>
    </source>
</evidence>
<dbReference type="Gene3D" id="3.90.780.10">
    <property type="entry name" value="5'-Nucleotidase, C-terminal domain"/>
    <property type="match status" value="1"/>
</dbReference>
<feature type="chain" id="PRO_5033107683" evidence="2">
    <location>
        <begin position="27"/>
        <end position="642"/>
    </location>
</feature>
<dbReference type="PRINTS" id="PR01607">
    <property type="entry name" value="APYRASEFAMLY"/>
</dbReference>
<dbReference type="PANTHER" id="PTHR11575">
    <property type="entry name" value="5'-NUCLEOTIDASE-RELATED"/>
    <property type="match status" value="1"/>
</dbReference>
<dbReference type="GO" id="GO:0009166">
    <property type="term" value="P:nucleotide catabolic process"/>
    <property type="evidence" value="ECO:0007669"/>
    <property type="project" value="InterPro"/>
</dbReference>
<organism evidence="6 7">
    <name type="scientific">Anaerotruncus colihominis</name>
    <dbReference type="NCBI Taxonomy" id="169435"/>
    <lineage>
        <taxon>Bacteria</taxon>
        <taxon>Bacillati</taxon>
        <taxon>Bacillota</taxon>
        <taxon>Clostridia</taxon>
        <taxon>Eubacteriales</taxon>
        <taxon>Oscillospiraceae</taxon>
        <taxon>Anaerotruncus</taxon>
    </lineage>
</organism>
<dbReference type="RefSeq" id="WP_160200524.1">
    <property type="nucleotide sequence ID" value="NZ_QXWK01000001.1"/>
</dbReference>
<dbReference type="PANTHER" id="PTHR11575:SF24">
    <property type="entry name" value="5'-NUCLEOTIDASE"/>
    <property type="match status" value="1"/>
</dbReference>
<dbReference type="InterPro" id="IPR029052">
    <property type="entry name" value="Metallo-depent_PP-like"/>
</dbReference>
<dbReference type="GO" id="GO:0016787">
    <property type="term" value="F:hydrolase activity"/>
    <property type="evidence" value="ECO:0007669"/>
    <property type="project" value="UniProtKB-KW"/>
</dbReference>
<evidence type="ECO:0000256" key="1">
    <source>
        <dbReference type="ARBA" id="ARBA00022729"/>
    </source>
</evidence>
<keyword evidence="3" id="KW-0812">Transmembrane</keyword>
<keyword evidence="2" id="KW-0547">Nucleotide-binding</keyword>
<name>A0A845QH73_9FIRM</name>
<feature type="signal peptide" evidence="2">
    <location>
        <begin position="1"/>
        <end position="26"/>
    </location>
</feature>
<comment type="similarity">
    <text evidence="2">Belongs to the 5'-nucleotidase family.</text>
</comment>
<dbReference type="InterPro" id="IPR006179">
    <property type="entry name" value="5_nucleotidase/apyrase"/>
</dbReference>
<dbReference type="InterPro" id="IPR008334">
    <property type="entry name" value="5'-Nucleotdase_C"/>
</dbReference>
<protein>
    <submittedName>
        <fullName evidence="6">Bifunctional metallophosphatase/5'-nucleotidase</fullName>
    </submittedName>
</protein>
<comment type="caution">
    <text evidence="6">The sequence shown here is derived from an EMBL/GenBank/DDBJ whole genome shotgun (WGS) entry which is preliminary data.</text>
</comment>
<accession>A0A845QH73</accession>
<sequence>MMKKILAKALVLCMTLMMIVPSTALADTVGNDAISIVFSHDMHSHLEKFAKIKTVIDGKKKENAQTFVFDAGDFSMGTPFQTIFKQEASELRMMGAVGYDATTFGNHEFDYRSKGLAKMLRTAKTSKDKVPALVISNIDWEKTLGEEALRADGENLQNAMNEYGVNQTYQVFVRGGVKVAVFGIFGKESASYAPESGTYFKDPVETARAVVEQIESKEEADLIVCISHSGTSANPEASEDEILAESVDGIDLIISGHSHTEFSQPIIKGDTVIASCGQYNEKLGAVTFVKKGDDYQLDDYELIPLDNKIKDSKKTADAVNKFKKLADRKYFNLYGYSWDQTLVSNPVDFTGIDVFGQEQGEDALGNLIADSYVYGVRRTEGNNYVPVDVAVAPAGVIRGSFSRGRVTVADAFNALSLGTGKDGVAGYPLVSVYLTGDELKLAAEIDISVSEIMSPARLYFSGLTYTYNPNRLILNRAFDIKVLDEEGNTTEPESDKLYRVVADLYSAQMLGTVNSMSYGLLSVVPKDKNGVEITDFEDHIIYDKNGSELKEWYALASYLDSMDPQDIAEKYGAPEGRKVLEDSKTLEDIFKKPNKFFRMMIAAAILVIAIIALILVLIVKLIKRLRYGKNPIRKKDMMFSRR</sequence>
<reference evidence="6 7" key="1">
    <citation type="submission" date="2018-08" db="EMBL/GenBank/DDBJ databases">
        <title>Murine metabolic-syndrome-specific gut microbial biobank.</title>
        <authorList>
            <person name="Liu C."/>
        </authorList>
    </citation>
    <scope>NUCLEOTIDE SEQUENCE [LARGE SCALE GENOMIC DNA]</scope>
    <source>
        <strain evidence="6 7">28</strain>
    </source>
</reference>
<keyword evidence="3" id="KW-0472">Membrane</keyword>
<keyword evidence="3" id="KW-1133">Transmembrane helix</keyword>
<dbReference type="Gene3D" id="3.60.21.10">
    <property type="match status" value="1"/>
</dbReference>
<evidence type="ECO:0000259" key="5">
    <source>
        <dbReference type="Pfam" id="PF02872"/>
    </source>
</evidence>
<feature type="domain" description="Calcineurin-like phosphoesterase" evidence="4">
    <location>
        <begin position="41"/>
        <end position="260"/>
    </location>
</feature>
<keyword evidence="7" id="KW-1185">Reference proteome</keyword>
<dbReference type="AlphaFoldDB" id="A0A845QH73"/>
<proteinExistence type="inferred from homology"/>
<dbReference type="SUPFAM" id="SSF56300">
    <property type="entry name" value="Metallo-dependent phosphatases"/>
    <property type="match status" value="1"/>
</dbReference>
<gene>
    <name evidence="6" type="ORF">D0435_00870</name>
</gene>
<dbReference type="InterPro" id="IPR004843">
    <property type="entry name" value="Calcineurin-like_PHP"/>
</dbReference>
<dbReference type="InterPro" id="IPR036907">
    <property type="entry name" value="5'-Nucleotdase_C_sf"/>
</dbReference>
<feature type="domain" description="5'-Nucleotidase C-terminal" evidence="5">
    <location>
        <begin position="356"/>
        <end position="508"/>
    </location>
</feature>
<dbReference type="SUPFAM" id="SSF55816">
    <property type="entry name" value="5'-nucleotidase (syn. UDP-sugar hydrolase), C-terminal domain"/>
    <property type="match status" value="1"/>
</dbReference>
<evidence type="ECO:0000256" key="2">
    <source>
        <dbReference type="RuleBase" id="RU362119"/>
    </source>
</evidence>
<keyword evidence="1 2" id="KW-0732">Signal</keyword>
<dbReference type="GO" id="GO:0030288">
    <property type="term" value="C:outer membrane-bounded periplasmic space"/>
    <property type="evidence" value="ECO:0007669"/>
    <property type="project" value="TreeGrafter"/>
</dbReference>
<dbReference type="Proteomes" id="UP000446866">
    <property type="component" value="Unassembled WGS sequence"/>
</dbReference>
<dbReference type="EMBL" id="QXWK01000001">
    <property type="protein sequence ID" value="NBH60225.1"/>
    <property type="molecule type" value="Genomic_DNA"/>
</dbReference>
<evidence type="ECO:0000259" key="4">
    <source>
        <dbReference type="Pfam" id="PF00149"/>
    </source>
</evidence>
<evidence type="ECO:0000313" key="7">
    <source>
        <dbReference type="Proteomes" id="UP000446866"/>
    </source>
</evidence>
<dbReference type="CDD" id="cd00845">
    <property type="entry name" value="MPP_UshA_N_like"/>
    <property type="match status" value="1"/>
</dbReference>
<dbReference type="Pfam" id="PF00149">
    <property type="entry name" value="Metallophos"/>
    <property type="match status" value="1"/>
</dbReference>
<keyword evidence="2" id="KW-0378">Hydrolase</keyword>
<evidence type="ECO:0000256" key="3">
    <source>
        <dbReference type="SAM" id="Phobius"/>
    </source>
</evidence>
<dbReference type="Pfam" id="PF02872">
    <property type="entry name" value="5_nucleotid_C"/>
    <property type="match status" value="1"/>
</dbReference>
<feature type="transmembrane region" description="Helical" evidence="3">
    <location>
        <begin position="596"/>
        <end position="619"/>
    </location>
</feature>